<sequence length="117" mass="11961">MSKYSTVPRLAKRLGVDFDDAVAGTAFAAETVKVRHGAPDYATTAPRSRSNVFVTVTAAPVIQQPPVIAAAAPSTVVQNAATIEPTTTVTHINGASKKVVSMAAGALAGTLAFAAYF</sequence>
<evidence type="ECO:0000313" key="1">
    <source>
        <dbReference type="EMBL" id="KAJ2750639.1"/>
    </source>
</evidence>
<accession>A0A9W8GWT2</accession>
<gene>
    <name evidence="1" type="ORF">GGI19_004991</name>
</gene>
<proteinExistence type="predicted"/>
<organism evidence="1 2">
    <name type="scientific">Coemansia pectinata</name>
    <dbReference type="NCBI Taxonomy" id="1052879"/>
    <lineage>
        <taxon>Eukaryota</taxon>
        <taxon>Fungi</taxon>
        <taxon>Fungi incertae sedis</taxon>
        <taxon>Zoopagomycota</taxon>
        <taxon>Kickxellomycotina</taxon>
        <taxon>Kickxellomycetes</taxon>
        <taxon>Kickxellales</taxon>
        <taxon>Kickxellaceae</taxon>
        <taxon>Coemansia</taxon>
    </lineage>
</organism>
<name>A0A9W8GWT2_9FUNG</name>
<keyword evidence="2" id="KW-1185">Reference proteome</keyword>
<dbReference type="OrthoDB" id="10417681at2759"/>
<dbReference type="AlphaFoldDB" id="A0A9W8GWT2"/>
<protein>
    <submittedName>
        <fullName evidence="1">Uncharacterized protein</fullName>
    </submittedName>
</protein>
<evidence type="ECO:0000313" key="2">
    <source>
        <dbReference type="Proteomes" id="UP001140011"/>
    </source>
</evidence>
<dbReference type="Proteomes" id="UP001140011">
    <property type="component" value="Unassembled WGS sequence"/>
</dbReference>
<comment type="caution">
    <text evidence="1">The sequence shown here is derived from an EMBL/GenBank/DDBJ whole genome shotgun (WGS) entry which is preliminary data.</text>
</comment>
<reference evidence="1" key="1">
    <citation type="submission" date="2022-07" db="EMBL/GenBank/DDBJ databases">
        <title>Phylogenomic reconstructions and comparative analyses of Kickxellomycotina fungi.</title>
        <authorList>
            <person name="Reynolds N.K."/>
            <person name="Stajich J.E."/>
            <person name="Barry K."/>
            <person name="Grigoriev I.V."/>
            <person name="Crous P."/>
            <person name="Smith M.E."/>
        </authorList>
    </citation>
    <scope>NUCLEOTIDE SEQUENCE</scope>
    <source>
        <strain evidence="1">BCRC 34297</strain>
    </source>
</reference>
<dbReference type="EMBL" id="JANBUH010000522">
    <property type="protein sequence ID" value="KAJ2750639.1"/>
    <property type="molecule type" value="Genomic_DNA"/>
</dbReference>